<dbReference type="AlphaFoldDB" id="A0A0K2GH20"/>
<dbReference type="STRING" id="42253.NITMOv2_3876"/>
<dbReference type="SMART" id="SM00642">
    <property type="entry name" value="Aamy"/>
    <property type="match status" value="1"/>
</dbReference>
<organism evidence="2 3">
    <name type="scientific">Nitrospira moscoviensis</name>
    <dbReference type="NCBI Taxonomy" id="42253"/>
    <lineage>
        <taxon>Bacteria</taxon>
        <taxon>Pseudomonadati</taxon>
        <taxon>Nitrospirota</taxon>
        <taxon>Nitrospiria</taxon>
        <taxon>Nitrospirales</taxon>
        <taxon>Nitrospiraceae</taxon>
        <taxon>Nitrospira</taxon>
    </lineage>
</organism>
<proteinExistence type="predicted"/>
<dbReference type="GO" id="GO:0005992">
    <property type="term" value="P:trehalose biosynthetic process"/>
    <property type="evidence" value="ECO:0007669"/>
    <property type="project" value="TreeGrafter"/>
</dbReference>
<gene>
    <name evidence="2" type="ORF">NITMOv2_3876</name>
</gene>
<dbReference type="GO" id="GO:0047470">
    <property type="term" value="F:(1,4)-alpha-D-glucan 1-alpha-D-glucosylmutase activity"/>
    <property type="evidence" value="ECO:0007669"/>
    <property type="project" value="UniProtKB-EC"/>
</dbReference>
<evidence type="ECO:0000313" key="2">
    <source>
        <dbReference type="EMBL" id="ALA60263.1"/>
    </source>
</evidence>
<dbReference type="CDD" id="cd11336">
    <property type="entry name" value="AmyAc_MTSase"/>
    <property type="match status" value="1"/>
</dbReference>
<keyword evidence="2" id="KW-0413">Isomerase</keyword>
<dbReference type="InterPro" id="IPR006047">
    <property type="entry name" value="GH13_cat_dom"/>
</dbReference>
<dbReference type="InterPro" id="IPR012767">
    <property type="entry name" value="Trehalose_TreY"/>
</dbReference>
<evidence type="ECO:0000259" key="1">
    <source>
        <dbReference type="SMART" id="SM00642"/>
    </source>
</evidence>
<dbReference type="NCBIfam" id="TIGR02401">
    <property type="entry name" value="trehalose_TreY"/>
    <property type="match status" value="1"/>
</dbReference>
<dbReference type="RefSeq" id="WP_053381145.1">
    <property type="nucleotide sequence ID" value="NZ_CP011801.1"/>
</dbReference>
<dbReference type="EMBL" id="CP011801">
    <property type="protein sequence ID" value="ALA60263.1"/>
    <property type="molecule type" value="Genomic_DNA"/>
</dbReference>
<sequence length="964" mass="108937">MAPCTAPRIPVATYRVQLNKSFPFAAATAAVPYLHRLGITDCYASSFLSAVPGSLHGYDVVDPTALNPELGTEEDFRTFVGTLQAHGMGLILDVVSNHMGIAQSANRWWQDVLENGPSSRYAEVFDIDWAPLKRELEGKVLLPILGDLYGAVLENQEIRLAFDDGRFVVRYYDHELPVAPKPSAMILTHGLDAVIRRTEDEPPDLQELESIVTALRHLPSRTDAAPESVRERYREKEIIRQRLAALVRDSRTVGGLVEANIRRFNGTAGDPASFDLLDALLNEQAYRLAYWRVASEEINYRRFFDINELAAIRMEQETVLAETHRLIVRLVREGAVTGLRIDHVDGLYDPGRYLRRLQAMAAGEAEPRPLFVVVEKILGADESLPADWQCYGTTGYDFLNLVNGLFVNGAHERDMDAVYARFLRHRPSFDDVMYESKQLIMTASMSSEINVLGHRLNLLSERDRRSRDFTLNSLTHAIREIIACFPIYRTYVTDGPEPVSDRDRAYIRLAVARAKRRNPAVSGVVFDFVRSLLLKEWDDRTQEHRREQREFVMKFQQTTSPVTAKGVEDTAFYRYNRLVSLNEVGGDPRRFGVSVADFHARMEERRRFWPWSLSATSTHDTKRGEDVRARIDVLSELPRDWSRLVNRWSRANRRHKRDVEGQPAPDRNEEYLLYQTLIGAWPFGPMEDGEYRSFCGRIEAYMTKAIRESKVHTSWVNPHEPYEAAVRRFVAAVLDRRPDNGFLTTFLPFQARVAQFGLWNSLAQVLLKLTAPGVPDVYQGTELWELSLVDPDNRRPVDVAARAAILDALAERIQAGGDRRSLVRELIQSRQDGRIKLYVTMTGLQYRRARPDIFLQGDYLAAETAGSKAGHLCAYARQRGEARVVVVVPRLVSGLVGEAGTVPVGSPVWGETVVRIPADGRAAHYRNVLTGDTVTSKEEVGRQVLRVADVLSDCPVALLESVGP</sequence>
<evidence type="ECO:0000313" key="3">
    <source>
        <dbReference type="Proteomes" id="UP000069205"/>
    </source>
</evidence>
<dbReference type="PATRIC" id="fig|42253.5.peg.3820"/>
<dbReference type="KEGG" id="nmv:NITMOv2_3876"/>
<dbReference type="GO" id="GO:0030980">
    <property type="term" value="P:alpha-glucan catabolic process"/>
    <property type="evidence" value="ECO:0007669"/>
    <property type="project" value="TreeGrafter"/>
</dbReference>
<dbReference type="Gene3D" id="3.20.20.80">
    <property type="entry name" value="Glycosidases"/>
    <property type="match status" value="4"/>
</dbReference>
<dbReference type="Proteomes" id="UP000069205">
    <property type="component" value="Chromosome"/>
</dbReference>
<dbReference type="Pfam" id="PF00128">
    <property type="entry name" value="Alpha-amylase"/>
    <property type="match status" value="1"/>
</dbReference>
<dbReference type="EC" id="5.4.99.15" evidence="2"/>
<dbReference type="InterPro" id="IPR017853">
    <property type="entry name" value="GH"/>
</dbReference>
<name>A0A0K2GH20_NITMO</name>
<accession>A0A0K2GH20</accession>
<dbReference type="PANTHER" id="PTHR10357:SF216">
    <property type="entry name" value="MALTOOLIGOSYL TREHALOSE SYNTHASE-RELATED"/>
    <property type="match status" value="1"/>
</dbReference>
<reference evidence="2 3" key="1">
    <citation type="journal article" date="2015" name="Proc. Natl. Acad. Sci. U.S.A.">
        <title>Expanded metabolic versatility of ubiquitous nitrite-oxidizing bacteria from the genus Nitrospira.</title>
        <authorList>
            <person name="Koch H."/>
            <person name="Lucker S."/>
            <person name="Albertsen M."/>
            <person name="Kitzinger K."/>
            <person name="Herbold C."/>
            <person name="Spieck E."/>
            <person name="Nielsen P.H."/>
            <person name="Wagner M."/>
            <person name="Daims H."/>
        </authorList>
    </citation>
    <scope>NUCLEOTIDE SEQUENCE [LARGE SCALE GENOMIC DNA]</scope>
    <source>
        <strain evidence="2 3">NSP M-1</strain>
    </source>
</reference>
<feature type="domain" description="Glycosyl hydrolase family 13 catalytic" evidence="1">
    <location>
        <begin position="10"/>
        <end position="830"/>
    </location>
</feature>
<keyword evidence="3" id="KW-1185">Reference proteome</keyword>
<dbReference type="SUPFAM" id="SSF51445">
    <property type="entry name" value="(Trans)glycosidases"/>
    <property type="match status" value="1"/>
</dbReference>
<protein>
    <submittedName>
        <fullName evidence="2">Malto-oligosyltrehalose synthase</fullName>
        <ecNumber evidence="2">5.4.99.15</ecNumber>
    </submittedName>
</protein>
<dbReference type="PANTHER" id="PTHR10357">
    <property type="entry name" value="ALPHA-AMYLASE FAMILY MEMBER"/>
    <property type="match status" value="1"/>
</dbReference>